<dbReference type="GO" id="GO:0047499">
    <property type="term" value="F:calcium-independent phospholipase A2 activity"/>
    <property type="evidence" value="ECO:0007669"/>
    <property type="project" value="TreeGrafter"/>
</dbReference>
<dbReference type="PROSITE" id="PS50330">
    <property type="entry name" value="UIM"/>
    <property type="match status" value="1"/>
</dbReference>
<feature type="domain" description="PNPLA" evidence="16">
    <location>
        <begin position="1181"/>
        <end position="1393"/>
    </location>
</feature>
<dbReference type="Gene3D" id="3.40.1090.10">
    <property type="entry name" value="Cytosolic phospholipase A2 catalytic domain"/>
    <property type="match status" value="1"/>
</dbReference>
<evidence type="ECO:0000259" key="14">
    <source>
        <dbReference type="PROSITE" id="PS50002"/>
    </source>
</evidence>
<dbReference type="SUPFAM" id="SSF52540">
    <property type="entry name" value="P-loop containing nucleoside triphosphate hydrolases"/>
    <property type="match status" value="1"/>
</dbReference>
<dbReference type="InterPro" id="IPR001841">
    <property type="entry name" value="Znf_RING"/>
</dbReference>
<keyword evidence="6" id="KW-0862">Zinc</keyword>
<dbReference type="GO" id="GO:0019369">
    <property type="term" value="P:arachidonate metabolic process"/>
    <property type="evidence" value="ECO:0007669"/>
    <property type="project" value="TreeGrafter"/>
</dbReference>
<dbReference type="EMBL" id="KB446539">
    <property type="protein sequence ID" value="EME44237.1"/>
    <property type="molecule type" value="Genomic_DNA"/>
</dbReference>
<sequence length="1868" mass="208917">MEHLPDVNFGGFDVRPLSWPTSPERLSFQAADDIEAEDLEGTVQNDTSHEQLTLSEAREETQATRLGAPNTATDNHAASDYYTTTPVPTTTTPEEHPDTHLRQADREEEELRRAIALSEQSAREDEDRREHQRQRVLESFDKDRAPSVEAPGEELVKMKPSWRDTPPPAYDGTGYPSHKPQDEHSTPLGEQSVLLHTIRGNVTKASTPGQTSGTPAGRSPPATAAPVLVAEQPGSLGRFKAIYDFQGQSTGELGLQTGDVVFAVQKEDNGWWLTRRPYSVACGWVPASYLVEAKEAPPPPPPRPGTSVPTAVTDIGQERDRTCEASENGTAPVAPLSLDPTQPAPRHYQLVDTDEAEQWHDADGVPENQVSSKSLDTRTVTTVPGAGRYPERNTYQPPVRQPSSTYRPDRGQAPKVAAANDAAARSPLTLNVSEVDPERVPVRSGTKLEIRDTSRSRGVPRPVKAPTGEVCDSCEEVCLQTAYCNVCRLLFCEPCWAQQIQHKKSRQGKGSMLHEKTEHSIAKKVQDVLTPELSNDAREKLHEKDIDTTWFGVAREESELPLFRDYGRYANLITVAKEMRLDLPPSSTTSIDGTDTLYPSLVSFVGQTGAGKSTLIKLLIDLKMKEGDPSFPTPVTGAAGRDVSTSEDVHLYLDPDSSLSTQSRAPLLFADCEGLEGGERDPVGALLKKKHEKALKGESGAAGRRQPGLKHTSERELVWADTPKKRSREFAVAHLYPRLLYTFSDVIVFVLKNPRVIEGVLERLIDWAQAALEKSSNQPVLPHAIIALNASEYDIDQNLWNVDFATQALLESMSRTVFHNATFKKYAQFWRERDRQIETVEHLLLSYYSSIRVVRIPTDGRPNLIQGQVEKLWEGIHWASKHARERKADLRMLLDADEFQPYLQVAFDHFAENLNTPFDFVQASFSHSPIPHDFGGNILKLAIQVMECWKDIAKGHTIFEELSFLVASCIMLDAARNRYRGHPDEFFPNYLQHIENALENFCDRHWPCEFTSTKGRCVNVRSGHGAKGHQLKSGKLLADGEYQSSFSFQSYRDEFQIQVYRVLLALSKRVRERAREGIPEEQAAAEIHEDLVLPHFIEHAARGDAKAFISHTVCFACLFEPPEHALPCGHVVCTRCLKTFGKVSLSRYVEIARCPLERKESRFRTAWRVHLKPASCGVRVLTLDGGGIRGIVELETLKQIEKELGDGVSVQSFFDLIVGTSTGGIIALGLTARNWTVTTCAQNFEALCRKAFTLRKGAGLPGIGWFVENYNHSRYETQPLQEALMAAFTDEQRLFGGEREARDAGSLDVKVAVTATTAAGNSVVLANYNRLSIEKLSYQFQRPEKPHAELKTWEAARATSAAPQHFKPLCHEASKQTLLDGGIYHNNPINIADQERKLIWPSHQDVEPDVVISIGTAYCTHDKKRNALDKWRKKRRGVISHGTYLKNIAADHVRSSLDSEQTWRDFINVKRSEDRKRYIRINPALEEPVPKLDDVEKMKVLKDATRHIVGDSPEVKTAALRLVAACFYFDTFGDVKEIHDAAGDLYEVQGFFHCRFIAGHEIAELGRFIKRKAVAGHEPHFLIKEQGNDDFPPQEILIDDRDLNRMIGSQMFNLRKQVIIRRPNKNAVTEMSLCLTRETSYPLSGFPRKLHDGKSVASANRSAATKITNSFRWAGRSGSQQEQRRRDWKAPIIPLMGKQDIIERYSEPSHLLGSATEADLMDTNPKAQESQGHLALENDGFGRKLARYGSAEGARSSSSLPRSELYDTQVGERVELPTTEVQDDRYYIARDDWTPEQPNSSIYLSLRRADLVKIKRTTADGWWLGRVATSPKEGWMPSSWLLPAGQDAHIMFSQHVPGGASNPSELPP</sequence>
<feature type="region of interest" description="Disordered" evidence="13">
    <location>
        <begin position="1"/>
        <end position="187"/>
    </location>
</feature>
<accession>N1PL67</accession>
<feature type="compositionally biased region" description="Basic and acidic residues" evidence="13">
    <location>
        <begin position="121"/>
        <end position="146"/>
    </location>
</feature>
<evidence type="ECO:0000259" key="16">
    <source>
        <dbReference type="PROSITE" id="PS51635"/>
    </source>
</evidence>
<dbReference type="GO" id="GO:0015031">
    <property type="term" value="P:protein transport"/>
    <property type="evidence" value="ECO:0007669"/>
    <property type="project" value="UniProtKB-KW"/>
</dbReference>
<dbReference type="GO" id="GO:0008270">
    <property type="term" value="F:zinc ion binding"/>
    <property type="evidence" value="ECO:0007669"/>
    <property type="project" value="UniProtKB-KW"/>
</dbReference>
<evidence type="ECO:0000256" key="1">
    <source>
        <dbReference type="ARBA" id="ARBA00022443"/>
    </source>
</evidence>
<dbReference type="SMART" id="SM00326">
    <property type="entry name" value="SH3"/>
    <property type="match status" value="2"/>
</dbReference>
<reference evidence="17 18" key="2">
    <citation type="journal article" date="2012" name="PLoS Pathog.">
        <title>Diverse lifestyles and strategies of plant pathogenesis encoded in the genomes of eighteen Dothideomycetes fungi.</title>
        <authorList>
            <person name="Ohm R.A."/>
            <person name="Feau N."/>
            <person name="Henrissat B."/>
            <person name="Schoch C.L."/>
            <person name="Horwitz B.A."/>
            <person name="Barry K.W."/>
            <person name="Condon B.J."/>
            <person name="Copeland A.C."/>
            <person name="Dhillon B."/>
            <person name="Glaser F."/>
            <person name="Hesse C.N."/>
            <person name="Kosti I."/>
            <person name="LaButti K."/>
            <person name="Lindquist E.A."/>
            <person name="Lucas S."/>
            <person name="Salamov A.A."/>
            <person name="Bradshaw R.E."/>
            <person name="Ciuffetti L."/>
            <person name="Hamelin R.C."/>
            <person name="Kema G.H.J."/>
            <person name="Lawrence C."/>
            <person name="Scott J.A."/>
            <person name="Spatafora J.W."/>
            <person name="Turgeon B.G."/>
            <person name="de Wit P.J.G.M."/>
            <person name="Zhong S."/>
            <person name="Goodwin S.B."/>
            <person name="Grigoriev I.V."/>
        </authorList>
    </citation>
    <scope>NUCLEOTIDE SEQUENCE [LARGE SCALE GENOMIC DNA]</scope>
    <source>
        <strain evidence="18">NZE10 / CBS 128990</strain>
    </source>
</reference>
<dbReference type="Gene3D" id="2.30.30.40">
    <property type="entry name" value="SH3 Domains"/>
    <property type="match status" value="2"/>
</dbReference>
<dbReference type="InterPro" id="IPR017907">
    <property type="entry name" value="Znf_RING_CS"/>
</dbReference>
<proteinExistence type="predicted"/>
<name>N1PL67_DOTSN</name>
<dbReference type="SUPFAM" id="SSF52151">
    <property type="entry name" value="FabD/lysophospholipase-like"/>
    <property type="match status" value="1"/>
</dbReference>
<organism evidence="17 18">
    <name type="scientific">Dothistroma septosporum (strain NZE10 / CBS 128990)</name>
    <name type="common">Red band needle blight fungus</name>
    <name type="synonym">Mycosphaerella pini</name>
    <dbReference type="NCBI Taxonomy" id="675120"/>
    <lineage>
        <taxon>Eukaryota</taxon>
        <taxon>Fungi</taxon>
        <taxon>Dikarya</taxon>
        <taxon>Ascomycota</taxon>
        <taxon>Pezizomycotina</taxon>
        <taxon>Dothideomycetes</taxon>
        <taxon>Dothideomycetidae</taxon>
        <taxon>Mycosphaerellales</taxon>
        <taxon>Mycosphaerellaceae</taxon>
        <taxon>Dothistroma</taxon>
    </lineage>
</organism>
<evidence type="ECO:0000256" key="13">
    <source>
        <dbReference type="SAM" id="MobiDB-lite"/>
    </source>
</evidence>
<dbReference type="eggNOG" id="KOG4231">
    <property type="taxonomic scope" value="Eukaryota"/>
</dbReference>
<dbReference type="InterPro" id="IPR036028">
    <property type="entry name" value="SH3-like_dom_sf"/>
</dbReference>
<dbReference type="PROSITE" id="PS51635">
    <property type="entry name" value="PNPLA"/>
    <property type="match status" value="1"/>
</dbReference>
<dbReference type="PROSITE" id="PS00518">
    <property type="entry name" value="ZF_RING_1"/>
    <property type="match status" value="1"/>
</dbReference>
<evidence type="ECO:0000256" key="11">
    <source>
        <dbReference type="PROSITE-ProRule" id="PRU00192"/>
    </source>
</evidence>
<evidence type="ECO:0000259" key="15">
    <source>
        <dbReference type="PROSITE" id="PS50089"/>
    </source>
</evidence>
<feature type="region of interest" description="Disordered" evidence="13">
    <location>
        <begin position="364"/>
        <end position="412"/>
    </location>
</feature>
<keyword evidence="7" id="KW-0653">Protein transport</keyword>
<feature type="active site" description="Nucleophile" evidence="12">
    <location>
        <position position="1221"/>
    </location>
</feature>
<dbReference type="OrthoDB" id="194358at2759"/>
<dbReference type="STRING" id="675120.N1PL67"/>
<evidence type="ECO:0000256" key="6">
    <source>
        <dbReference type="ARBA" id="ARBA00022833"/>
    </source>
</evidence>
<feature type="domain" description="SH3" evidence="14">
    <location>
        <begin position="234"/>
        <end position="295"/>
    </location>
</feature>
<feature type="compositionally biased region" description="Polar residues" evidence="13">
    <location>
        <begin position="203"/>
        <end position="214"/>
    </location>
</feature>
<feature type="compositionally biased region" description="Polar residues" evidence="13">
    <location>
        <begin position="393"/>
        <end position="406"/>
    </location>
</feature>
<keyword evidence="18" id="KW-1185">Reference proteome</keyword>
<dbReference type="InterPro" id="IPR001452">
    <property type="entry name" value="SH3_domain"/>
</dbReference>
<keyword evidence="1 11" id="KW-0728">SH3 domain</keyword>
<dbReference type="Proteomes" id="UP000016933">
    <property type="component" value="Unassembled WGS sequence"/>
</dbReference>
<dbReference type="GO" id="GO:0016020">
    <property type="term" value="C:membrane"/>
    <property type="evidence" value="ECO:0007669"/>
    <property type="project" value="TreeGrafter"/>
</dbReference>
<evidence type="ECO:0000256" key="8">
    <source>
        <dbReference type="ARBA" id="ARBA00022963"/>
    </source>
</evidence>
<evidence type="ECO:0000256" key="10">
    <source>
        <dbReference type="PROSITE-ProRule" id="PRU00175"/>
    </source>
</evidence>
<feature type="compositionally biased region" description="Polar residues" evidence="13">
    <location>
        <begin position="42"/>
        <end position="54"/>
    </location>
</feature>
<dbReference type="CDD" id="cd07199">
    <property type="entry name" value="Pat17_PNPLA8_PNPLA9_like"/>
    <property type="match status" value="1"/>
</dbReference>
<keyword evidence="3" id="KW-0479">Metal-binding</keyword>
<dbReference type="GO" id="GO:0016042">
    <property type="term" value="P:lipid catabolic process"/>
    <property type="evidence" value="ECO:0007669"/>
    <property type="project" value="UniProtKB-UniRule"/>
</dbReference>
<dbReference type="SUPFAM" id="SSF50044">
    <property type="entry name" value="SH3-domain"/>
    <property type="match status" value="2"/>
</dbReference>
<dbReference type="GO" id="GO:0046486">
    <property type="term" value="P:glycerolipid metabolic process"/>
    <property type="evidence" value="ECO:0007669"/>
    <property type="project" value="UniProtKB-ARBA"/>
</dbReference>
<evidence type="ECO:0000256" key="7">
    <source>
        <dbReference type="ARBA" id="ARBA00022927"/>
    </source>
</evidence>
<feature type="region of interest" description="Disordered" evidence="13">
    <location>
        <begin position="203"/>
        <end position="222"/>
    </location>
</feature>
<keyword evidence="8 12" id="KW-0442">Lipid degradation</keyword>
<keyword evidence="4 10" id="KW-0863">Zinc-finger</keyword>
<dbReference type="InterPro" id="IPR002641">
    <property type="entry name" value="PNPLA_dom"/>
</dbReference>
<evidence type="ECO:0000256" key="4">
    <source>
        <dbReference type="ARBA" id="ARBA00022771"/>
    </source>
</evidence>
<evidence type="ECO:0000256" key="3">
    <source>
        <dbReference type="ARBA" id="ARBA00022723"/>
    </source>
</evidence>
<dbReference type="PANTHER" id="PTHR24185:SF1">
    <property type="entry name" value="CALCIUM-INDEPENDENT PHOSPHOLIPASE A2-GAMMA"/>
    <property type="match status" value="1"/>
</dbReference>
<evidence type="ECO:0000256" key="2">
    <source>
        <dbReference type="ARBA" id="ARBA00022448"/>
    </source>
</evidence>
<feature type="region of interest" description="Disordered" evidence="13">
    <location>
        <begin position="320"/>
        <end position="344"/>
    </location>
</feature>
<evidence type="ECO:0000256" key="5">
    <source>
        <dbReference type="ARBA" id="ARBA00022801"/>
    </source>
</evidence>
<dbReference type="Pfam" id="PF07653">
    <property type="entry name" value="SH3_2"/>
    <property type="match status" value="1"/>
</dbReference>
<dbReference type="Pfam" id="PF01734">
    <property type="entry name" value="Patatin"/>
    <property type="match status" value="1"/>
</dbReference>
<feature type="region of interest" description="Disordered" evidence="13">
    <location>
        <begin position="1671"/>
        <end position="1690"/>
    </location>
</feature>
<dbReference type="PROSITE" id="PS50089">
    <property type="entry name" value="ZF_RING_2"/>
    <property type="match status" value="1"/>
</dbReference>
<keyword evidence="2" id="KW-0813">Transport</keyword>
<evidence type="ECO:0000313" key="17">
    <source>
        <dbReference type="EMBL" id="EME44237.1"/>
    </source>
</evidence>
<evidence type="ECO:0008006" key="19">
    <source>
        <dbReference type="Google" id="ProtNLM"/>
    </source>
</evidence>
<dbReference type="PROSITE" id="PS50002">
    <property type="entry name" value="SH3"/>
    <property type="match status" value="2"/>
</dbReference>
<dbReference type="CDD" id="cd00174">
    <property type="entry name" value="SH3"/>
    <property type="match status" value="1"/>
</dbReference>
<feature type="compositionally biased region" description="Low complexity" evidence="13">
    <location>
        <begin position="80"/>
        <end position="92"/>
    </location>
</feature>
<dbReference type="OMA" id="DRHWPCE"/>
<feature type="short sequence motif" description="GXGXXG" evidence="12">
    <location>
        <begin position="1185"/>
        <end position="1190"/>
    </location>
</feature>
<feature type="active site" description="Proton acceptor" evidence="12">
    <location>
        <position position="1380"/>
    </location>
</feature>
<protein>
    <recommendedName>
        <fullName evidence="19">PNPLA domain-containing protein</fullName>
    </recommendedName>
</protein>
<dbReference type="InterPro" id="IPR003903">
    <property type="entry name" value="UIM_dom"/>
</dbReference>
<dbReference type="InterPro" id="IPR027417">
    <property type="entry name" value="P-loop_NTPase"/>
</dbReference>
<dbReference type="Pfam" id="PF00018">
    <property type="entry name" value="SH3_1"/>
    <property type="match status" value="1"/>
</dbReference>
<feature type="domain" description="SH3" evidence="14">
    <location>
        <begin position="1782"/>
        <end position="1846"/>
    </location>
</feature>
<evidence type="ECO:0000256" key="9">
    <source>
        <dbReference type="ARBA" id="ARBA00023098"/>
    </source>
</evidence>
<keyword evidence="9 12" id="KW-0443">Lipid metabolism</keyword>
<dbReference type="CDD" id="cd19757">
    <property type="entry name" value="Bbox1"/>
    <property type="match status" value="1"/>
</dbReference>
<dbReference type="PANTHER" id="PTHR24185">
    <property type="entry name" value="CALCIUM-INDEPENDENT PHOSPHOLIPASE A2-GAMMA"/>
    <property type="match status" value="1"/>
</dbReference>
<feature type="domain" description="RING-type" evidence="15">
    <location>
        <begin position="1114"/>
        <end position="1158"/>
    </location>
</feature>
<evidence type="ECO:0000313" key="18">
    <source>
        <dbReference type="Proteomes" id="UP000016933"/>
    </source>
</evidence>
<feature type="short sequence motif" description="DGA/G" evidence="12">
    <location>
        <begin position="1380"/>
        <end position="1382"/>
    </location>
</feature>
<evidence type="ECO:0000256" key="12">
    <source>
        <dbReference type="PROSITE-ProRule" id="PRU01161"/>
    </source>
</evidence>
<feature type="compositionally biased region" description="Basic and acidic residues" evidence="13">
    <location>
        <begin position="93"/>
        <end position="113"/>
    </location>
</feature>
<reference evidence="18" key="1">
    <citation type="journal article" date="2012" name="PLoS Genet.">
        <title>The genomes of the fungal plant pathogens Cladosporium fulvum and Dothistroma septosporum reveal adaptation to different hosts and lifestyles but also signatures of common ancestry.</title>
        <authorList>
            <person name="de Wit P.J.G.M."/>
            <person name="van der Burgt A."/>
            <person name="Oekmen B."/>
            <person name="Stergiopoulos I."/>
            <person name="Abd-Elsalam K.A."/>
            <person name="Aerts A.L."/>
            <person name="Bahkali A.H."/>
            <person name="Beenen H.G."/>
            <person name="Chettri P."/>
            <person name="Cox M.P."/>
            <person name="Datema E."/>
            <person name="de Vries R.P."/>
            <person name="Dhillon B."/>
            <person name="Ganley A.R."/>
            <person name="Griffiths S.A."/>
            <person name="Guo Y."/>
            <person name="Hamelin R.C."/>
            <person name="Henrissat B."/>
            <person name="Kabir M.S."/>
            <person name="Jashni M.K."/>
            <person name="Kema G."/>
            <person name="Klaubauf S."/>
            <person name="Lapidus A."/>
            <person name="Levasseur A."/>
            <person name="Lindquist E."/>
            <person name="Mehrabi R."/>
            <person name="Ohm R.A."/>
            <person name="Owen T.J."/>
            <person name="Salamov A."/>
            <person name="Schwelm A."/>
            <person name="Schijlen E."/>
            <person name="Sun H."/>
            <person name="van den Burg H.A."/>
            <person name="van Ham R.C.H.J."/>
            <person name="Zhang S."/>
            <person name="Goodwin S.B."/>
            <person name="Grigoriev I.V."/>
            <person name="Collemare J."/>
            <person name="Bradshaw R.E."/>
        </authorList>
    </citation>
    <scope>NUCLEOTIDE SEQUENCE [LARGE SCALE GENOMIC DNA]</scope>
    <source>
        <strain evidence="18">NZE10 / CBS 128990</strain>
    </source>
</reference>
<dbReference type="HOGENOM" id="CLU_236490_0_0_1"/>
<feature type="short sequence motif" description="GXSXG" evidence="12">
    <location>
        <begin position="1219"/>
        <end position="1223"/>
    </location>
</feature>
<gene>
    <name evidence="17" type="ORF">DOTSEDRAFT_71922</name>
</gene>
<dbReference type="InterPro" id="IPR016035">
    <property type="entry name" value="Acyl_Trfase/lysoPLipase"/>
</dbReference>
<feature type="compositionally biased region" description="Polar residues" evidence="13">
    <location>
        <begin position="368"/>
        <end position="382"/>
    </location>
</feature>
<keyword evidence="5 12" id="KW-0378">Hydrolase</keyword>